<dbReference type="PANTHER" id="PTHR13715:SF102">
    <property type="entry name" value="INOSITOL 1,4,5-TRISPHOSPHATE RECEPTOR"/>
    <property type="match status" value="1"/>
</dbReference>
<dbReference type="GO" id="GO:0016529">
    <property type="term" value="C:sarcoplasmic reticulum"/>
    <property type="evidence" value="ECO:0007669"/>
    <property type="project" value="TreeGrafter"/>
</dbReference>
<dbReference type="PANTHER" id="PTHR13715">
    <property type="entry name" value="RYANODINE RECEPTOR AND IP3 RECEPTOR"/>
    <property type="match status" value="1"/>
</dbReference>
<dbReference type="GO" id="GO:0005886">
    <property type="term" value="C:plasma membrane"/>
    <property type="evidence" value="ECO:0007669"/>
    <property type="project" value="TreeGrafter"/>
</dbReference>
<dbReference type="GO" id="GO:0005789">
    <property type="term" value="C:endoplasmic reticulum membrane"/>
    <property type="evidence" value="ECO:0007669"/>
    <property type="project" value="TreeGrafter"/>
</dbReference>
<dbReference type="GO" id="GO:0005220">
    <property type="term" value="F:inositol 1,4,5-trisphosphate-gated calcium channel activity"/>
    <property type="evidence" value="ECO:0007669"/>
    <property type="project" value="TreeGrafter"/>
</dbReference>
<dbReference type="GO" id="GO:0005509">
    <property type="term" value="F:calcium ion binding"/>
    <property type="evidence" value="ECO:0007669"/>
    <property type="project" value="TreeGrafter"/>
</dbReference>
<dbReference type="InterPro" id="IPR005821">
    <property type="entry name" value="Ion_trans_dom"/>
</dbReference>
<dbReference type="Pfam" id="PF00520">
    <property type="entry name" value="Ion_trans"/>
    <property type="match status" value="1"/>
</dbReference>
<dbReference type="OrthoDB" id="5846092at2759"/>
<feature type="domain" description="Ion transport" evidence="6">
    <location>
        <begin position="61"/>
        <end position="205"/>
    </location>
</feature>
<accession>A0A0B1RXF1</accession>
<name>A0A0B1RXF1_OESDE</name>
<feature type="transmembrane region" description="Helical" evidence="5">
    <location>
        <begin position="174"/>
        <end position="199"/>
    </location>
</feature>
<dbReference type="GO" id="GO:0070679">
    <property type="term" value="F:inositol 1,4,5 trisphosphate binding"/>
    <property type="evidence" value="ECO:0007669"/>
    <property type="project" value="TreeGrafter"/>
</dbReference>
<reference evidence="7 8" key="1">
    <citation type="submission" date="2014-03" db="EMBL/GenBank/DDBJ databases">
        <title>Draft genome of the hookworm Oesophagostomum dentatum.</title>
        <authorList>
            <person name="Mitreva M."/>
        </authorList>
    </citation>
    <scope>NUCLEOTIDE SEQUENCE [LARGE SCALE GENOMIC DNA]</scope>
    <source>
        <strain evidence="7 8">OD-Hann</strain>
    </source>
</reference>
<dbReference type="InterPro" id="IPR015925">
    <property type="entry name" value="Ryanodine_IP3_receptor"/>
</dbReference>
<dbReference type="GO" id="GO:0030667">
    <property type="term" value="C:secretory granule membrane"/>
    <property type="evidence" value="ECO:0007669"/>
    <property type="project" value="TreeGrafter"/>
</dbReference>
<proteinExistence type="predicted"/>
<feature type="transmembrane region" description="Helical" evidence="5">
    <location>
        <begin position="131"/>
        <end position="154"/>
    </location>
</feature>
<evidence type="ECO:0000256" key="4">
    <source>
        <dbReference type="ARBA" id="ARBA00023136"/>
    </source>
</evidence>
<feature type="transmembrane region" description="Helical" evidence="5">
    <location>
        <begin position="20"/>
        <end position="42"/>
    </location>
</feature>
<keyword evidence="2 5" id="KW-0812">Transmembrane</keyword>
<dbReference type="Proteomes" id="UP000053660">
    <property type="component" value="Unassembled WGS sequence"/>
</dbReference>
<dbReference type="GO" id="GO:0051209">
    <property type="term" value="P:release of sequestered calcium ion into cytosol"/>
    <property type="evidence" value="ECO:0007669"/>
    <property type="project" value="TreeGrafter"/>
</dbReference>
<sequence>MAAEIAGSTLFVRVYPTTAVVGTVGLLFAVLVNTIIALYYPFETADTGLYASNPFMYTSVIVSVIFLYSQWDENSSLAKSSNIITAIAAVMFSVAISLISLFGIVPGTLFDRFSTDKSWAVRLSDGELHYHLAYLTVCCLGLVVHPMIYCLLLFDIVASEETLRNVISSVTRNWQSIILTGLLALILVYDFSIIGHLYFKDDFRREVEPLDTETDMVSLA</sequence>
<comment type="subcellular location">
    <subcellularLocation>
        <location evidence="1">Membrane</location>
        <topology evidence="1">Multi-pass membrane protein</topology>
    </subcellularLocation>
</comment>
<dbReference type="EMBL" id="KN612299">
    <property type="protein sequence ID" value="KHJ75892.1"/>
    <property type="molecule type" value="Genomic_DNA"/>
</dbReference>
<evidence type="ECO:0000313" key="8">
    <source>
        <dbReference type="Proteomes" id="UP000053660"/>
    </source>
</evidence>
<evidence type="ECO:0000259" key="6">
    <source>
        <dbReference type="Pfam" id="PF00520"/>
    </source>
</evidence>
<feature type="transmembrane region" description="Helical" evidence="5">
    <location>
        <begin position="54"/>
        <end position="71"/>
    </location>
</feature>
<evidence type="ECO:0000256" key="5">
    <source>
        <dbReference type="SAM" id="Phobius"/>
    </source>
</evidence>
<keyword evidence="3 5" id="KW-1133">Transmembrane helix</keyword>
<evidence type="ECO:0000256" key="1">
    <source>
        <dbReference type="ARBA" id="ARBA00004141"/>
    </source>
</evidence>
<protein>
    <recommendedName>
        <fullName evidence="6">Ion transport domain-containing protein</fullName>
    </recommendedName>
</protein>
<keyword evidence="4 5" id="KW-0472">Membrane</keyword>
<feature type="transmembrane region" description="Helical" evidence="5">
    <location>
        <begin position="83"/>
        <end position="110"/>
    </location>
</feature>
<evidence type="ECO:0000313" key="7">
    <source>
        <dbReference type="EMBL" id="KHJ75892.1"/>
    </source>
</evidence>
<dbReference type="AlphaFoldDB" id="A0A0B1RXF1"/>
<evidence type="ECO:0000256" key="2">
    <source>
        <dbReference type="ARBA" id="ARBA00022692"/>
    </source>
</evidence>
<organism evidence="7 8">
    <name type="scientific">Oesophagostomum dentatum</name>
    <name type="common">Nodular worm</name>
    <dbReference type="NCBI Taxonomy" id="61180"/>
    <lineage>
        <taxon>Eukaryota</taxon>
        <taxon>Metazoa</taxon>
        <taxon>Ecdysozoa</taxon>
        <taxon>Nematoda</taxon>
        <taxon>Chromadorea</taxon>
        <taxon>Rhabditida</taxon>
        <taxon>Rhabditina</taxon>
        <taxon>Rhabditomorpha</taxon>
        <taxon>Strongyloidea</taxon>
        <taxon>Strongylidae</taxon>
        <taxon>Oesophagostomum</taxon>
    </lineage>
</organism>
<gene>
    <name evidence="7" type="ORF">OESDEN_24490</name>
</gene>
<dbReference type="GO" id="GO:0035091">
    <property type="term" value="F:phosphatidylinositol binding"/>
    <property type="evidence" value="ECO:0007669"/>
    <property type="project" value="TreeGrafter"/>
</dbReference>
<evidence type="ECO:0000256" key="3">
    <source>
        <dbReference type="ARBA" id="ARBA00022989"/>
    </source>
</evidence>
<feature type="non-terminal residue" evidence="7">
    <location>
        <position position="220"/>
    </location>
</feature>
<keyword evidence="8" id="KW-1185">Reference proteome</keyword>